<gene>
    <name evidence="1" type="ORF">MRATA1EN3_LOCUS22715</name>
</gene>
<dbReference type="EMBL" id="OX596090">
    <property type="protein sequence ID" value="CAI9711502.1"/>
    <property type="molecule type" value="Genomic_DNA"/>
</dbReference>
<reference evidence="1" key="1">
    <citation type="submission" date="2023-05" db="EMBL/GenBank/DDBJ databases">
        <authorList>
            <consortium name="ELIXIR-Norway"/>
        </authorList>
    </citation>
    <scope>NUCLEOTIDE SEQUENCE</scope>
</reference>
<name>A0ACB0FFH2_RANTA</name>
<dbReference type="Proteomes" id="UP001162501">
    <property type="component" value="Chromosome 6"/>
</dbReference>
<evidence type="ECO:0000313" key="1">
    <source>
        <dbReference type="EMBL" id="CAI9711502.1"/>
    </source>
</evidence>
<organism evidence="1 2">
    <name type="scientific">Rangifer tarandus platyrhynchus</name>
    <name type="common">Svalbard reindeer</name>
    <dbReference type="NCBI Taxonomy" id="3082113"/>
    <lineage>
        <taxon>Eukaryota</taxon>
        <taxon>Metazoa</taxon>
        <taxon>Chordata</taxon>
        <taxon>Craniata</taxon>
        <taxon>Vertebrata</taxon>
        <taxon>Euteleostomi</taxon>
        <taxon>Mammalia</taxon>
        <taxon>Eutheria</taxon>
        <taxon>Laurasiatheria</taxon>
        <taxon>Artiodactyla</taxon>
        <taxon>Ruminantia</taxon>
        <taxon>Pecora</taxon>
        <taxon>Cervidae</taxon>
        <taxon>Odocoileinae</taxon>
        <taxon>Rangifer</taxon>
    </lineage>
</organism>
<accession>A0ACB0FFH2</accession>
<proteinExistence type="predicted"/>
<evidence type="ECO:0000313" key="2">
    <source>
        <dbReference type="Proteomes" id="UP001162501"/>
    </source>
</evidence>
<sequence length="77" mass="8101">MSFKLKYKGLPWLHQLTPDPSSCKKTASARAHGPVRRGAAIPGGVQSAAEGGRESRLSGASRPLGWARVSGLSESSR</sequence>
<protein>
    <submittedName>
        <fullName evidence="1">Uncharacterized protein</fullName>
    </submittedName>
</protein>